<dbReference type="SUPFAM" id="SSF51695">
    <property type="entry name" value="PLC-like phosphodiesterases"/>
    <property type="match status" value="1"/>
</dbReference>
<dbReference type="RefSeq" id="WP_284241196.1">
    <property type="nucleotide sequence ID" value="NZ_BSSQ01000018.1"/>
</dbReference>
<dbReference type="Gene3D" id="3.20.20.190">
    <property type="entry name" value="Phosphatidylinositol (PI) phosphodiesterase"/>
    <property type="match status" value="1"/>
</dbReference>
<dbReference type="Proteomes" id="UP001157114">
    <property type="component" value="Unassembled WGS sequence"/>
</dbReference>
<dbReference type="PANTHER" id="PTHR46211">
    <property type="entry name" value="GLYCEROPHOSPHORYL DIESTER PHOSPHODIESTERASE"/>
    <property type="match status" value="1"/>
</dbReference>
<evidence type="ECO:0000313" key="3">
    <source>
        <dbReference type="Proteomes" id="UP001157114"/>
    </source>
</evidence>
<evidence type="ECO:0000313" key="2">
    <source>
        <dbReference type="EMBL" id="GLX70436.1"/>
    </source>
</evidence>
<dbReference type="InterPro" id="IPR017946">
    <property type="entry name" value="PLC-like_Pdiesterase_TIM-brl"/>
</dbReference>
<accession>A0ABQ6GM73</accession>
<dbReference type="Pfam" id="PF03009">
    <property type="entry name" value="GDPD"/>
    <property type="match status" value="1"/>
</dbReference>
<feature type="domain" description="GP-PDE" evidence="1">
    <location>
        <begin position="5"/>
        <end position="245"/>
    </location>
</feature>
<dbReference type="EMBL" id="BSSQ01000018">
    <property type="protein sequence ID" value="GLX70436.1"/>
    <property type="molecule type" value="Genomic_DNA"/>
</dbReference>
<sequence length="252" mass="28063">MTNLFPLITAHSGCMNTPDNSLLSVQTGLLLGADIIEEDVLVTKDGIPVLAHDDKRTMPSGREFTISELSYEEIAELQLQADRDEQGDTPRLCRLEEMLPLIKASGKMANLDLKADDCIEAVAKFASKHGVLEHVFLSGCETERALKAQSYPELKKLLNAKSDLFVTMKYEAAVVQTCKDALEASCFGININYKFVRPELVEYASSKGLPVYVWTVNEEALMEDFIGMGIASITTRNVEELVRLKRRMLEVE</sequence>
<gene>
    <name evidence="2" type="ORF">MU1_47820</name>
</gene>
<organism evidence="2 3">
    <name type="scientific">Paenibacillus glycanilyticus</name>
    <dbReference type="NCBI Taxonomy" id="126569"/>
    <lineage>
        <taxon>Bacteria</taxon>
        <taxon>Bacillati</taxon>
        <taxon>Bacillota</taxon>
        <taxon>Bacilli</taxon>
        <taxon>Bacillales</taxon>
        <taxon>Paenibacillaceae</taxon>
        <taxon>Paenibacillus</taxon>
    </lineage>
</organism>
<name>A0ABQ6GM73_9BACL</name>
<dbReference type="PROSITE" id="PS51704">
    <property type="entry name" value="GP_PDE"/>
    <property type="match status" value="1"/>
</dbReference>
<protein>
    <submittedName>
        <fullName evidence="2">Glycerophosphoryl diester phosphodiesterase</fullName>
    </submittedName>
</protein>
<proteinExistence type="predicted"/>
<reference evidence="2 3" key="1">
    <citation type="submission" date="2023-03" db="EMBL/GenBank/DDBJ databases">
        <title>Draft genome sequence of the bacteria which degrade cell wall of Tricholomamatutake.</title>
        <authorList>
            <person name="Konishi Y."/>
            <person name="Fukuta Y."/>
            <person name="Shirasaka N."/>
        </authorList>
    </citation>
    <scope>NUCLEOTIDE SEQUENCE [LARGE SCALE GENOMIC DNA]</scope>
    <source>
        <strain evidence="3">mu1</strain>
    </source>
</reference>
<comment type="caution">
    <text evidence="2">The sequence shown here is derived from an EMBL/GenBank/DDBJ whole genome shotgun (WGS) entry which is preliminary data.</text>
</comment>
<evidence type="ECO:0000259" key="1">
    <source>
        <dbReference type="PROSITE" id="PS51704"/>
    </source>
</evidence>
<keyword evidence="3" id="KW-1185">Reference proteome</keyword>
<dbReference type="PANTHER" id="PTHR46211:SF14">
    <property type="entry name" value="GLYCEROPHOSPHODIESTER PHOSPHODIESTERASE"/>
    <property type="match status" value="1"/>
</dbReference>
<dbReference type="CDD" id="cd08556">
    <property type="entry name" value="GDPD"/>
    <property type="match status" value="1"/>
</dbReference>
<dbReference type="InterPro" id="IPR030395">
    <property type="entry name" value="GP_PDE_dom"/>
</dbReference>